<keyword evidence="2" id="KW-1185">Reference proteome</keyword>
<sequence>MTGKLWKDERVDYSTTHFKCETYFDVMDTIITQINERFHDLSNTVNTEEAVVEYETFKDVYASISPSLTTDLQMKDVLQFLIKKQMAPGLPNLSIVYKIYLTPPVTSANAERSFSKLKIIKSYLRSTMTNEHLSGLALISIERELAEGIDFNFSINRFALMKSRRKKFRLSEK</sequence>
<dbReference type="RefSeq" id="XP_065642854.1">
    <property type="nucleotide sequence ID" value="XM_065786782.1"/>
</dbReference>
<organism evidence="2 3">
    <name type="scientific">Hydra vulgaris</name>
    <name type="common">Hydra</name>
    <name type="synonym">Hydra attenuata</name>
    <dbReference type="NCBI Taxonomy" id="6087"/>
    <lineage>
        <taxon>Eukaryota</taxon>
        <taxon>Metazoa</taxon>
        <taxon>Cnidaria</taxon>
        <taxon>Hydrozoa</taxon>
        <taxon>Hydroidolina</taxon>
        <taxon>Anthoathecata</taxon>
        <taxon>Aplanulata</taxon>
        <taxon>Hydridae</taxon>
        <taxon>Hydra</taxon>
    </lineage>
</organism>
<reference evidence="3" key="2">
    <citation type="submission" date="2025-08" db="UniProtKB">
        <authorList>
            <consortium name="RefSeq"/>
        </authorList>
    </citation>
    <scope>IDENTIFICATION</scope>
</reference>
<dbReference type="PANTHER" id="PTHR45749">
    <property type="match status" value="1"/>
</dbReference>
<dbReference type="PANTHER" id="PTHR45749:SF37">
    <property type="entry name" value="OS05G0311600 PROTEIN"/>
    <property type="match status" value="1"/>
</dbReference>
<feature type="domain" description="HAT C-terminal dimerisation" evidence="1">
    <location>
        <begin position="76"/>
        <end position="145"/>
    </location>
</feature>
<evidence type="ECO:0000259" key="1">
    <source>
        <dbReference type="Pfam" id="PF05699"/>
    </source>
</evidence>
<dbReference type="SUPFAM" id="SSF53098">
    <property type="entry name" value="Ribonuclease H-like"/>
    <property type="match status" value="1"/>
</dbReference>
<evidence type="ECO:0000313" key="2">
    <source>
        <dbReference type="Proteomes" id="UP001652625"/>
    </source>
</evidence>
<dbReference type="Proteomes" id="UP001652625">
    <property type="component" value="Chromosome 01"/>
</dbReference>
<accession>A0ABM4B226</accession>
<gene>
    <name evidence="3" type="primary">LOC136074462</name>
</gene>
<dbReference type="InterPro" id="IPR008906">
    <property type="entry name" value="HATC_C_dom"/>
</dbReference>
<protein>
    <submittedName>
        <fullName evidence="3">Uncharacterized protein LOC136074462</fullName>
    </submittedName>
</protein>
<dbReference type="GeneID" id="136074462"/>
<dbReference type="InterPro" id="IPR012337">
    <property type="entry name" value="RNaseH-like_sf"/>
</dbReference>
<proteinExistence type="predicted"/>
<dbReference type="Pfam" id="PF05699">
    <property type="entry name" value="Dimer_Tnp_hAT"/>
    <property type="match status" value="1"/>
</dbReference>
<reference evidence="2" key="1">
    <citation type="submission" date="2025-05" db="UniProtKB">
        <authorList>
            <consortium name="RefSeq"/>
        </authorList>
    </citation>
    <scope>NUCLEOTIDE SEQUENCE [LARGE SCALE GENOMIC DNA]</scope>
</reference>
<evidence type="ECO:0000313" key="3">
    <source>
        <dbReference type="RefSeq" id="XP_065642854.1"/>
    </source>
</evidence>
<name>A0ABM4B226_HYDVU</name>